<feature type="binding site" evidence="7">
    <location>
        <position position="300"/>
    </location>
    <ligand>
        <name>D-dopa</name>
        <dbReference type="ChEBI" id="CHEBI:149689"/>
    </ligand>
</feature>
<dbReference type="OrthoDB" id="2015447at2759"/>
<keyword evidence="4" id="KW-0285">Flavoprotein</keyword>
<organism evidence="9 10">
    <name type="scientific">Crassostrea virginica</name>
    <name type="common">Eastern oyster</name>
    <dbReference type="NCBI Taxonomy" id="6565"/>
    <lineage>
        <taxon>Eukaryota</taxon>
        <taxon>Metazoa</taxon>
        <taxon>Spiralia</taxon>
        <taxon>Lophotrochozoa</taxon>
        <taxon>Mollusca</taxon>
        <taxon>Bivalvia</taxon>
        <taxon>Autobranchia</taxon>
        <taxon>Pteriomorphia</taxon>
        <taxon>Ostreida</taxon>
        <taxon>Ostreoidea</taxon>
        <taxon>Ostreidae</taxon>
        <taxon>Crassostrea</taxon>
    </lineage>
</organism>
<evidence type="ECO:0000256" key="3">
    <source>
        <dbReference type="ARBA" id="ARBA00006730"/>
    </source>
</evidence>
<keyword evidence="6" id="KW-0560">Oxidoreductase</keyword>
<name>A0A8B8CBK6_CRAVI</name>
<dbReference type="GeneID" id="111118058"/>
<dbReference type="KEGG" id="cvn:111118058"/>
<feature type="binding site" evidence="7">
    <location>
        <position position="201"/>
    </location>
    <ligand>
        <name>FAD</name>
        <dbReference type="ChEBI" id="CHEBI:57692"/>
    </ligand>
</feature>
<evidence type="ECO:0000259" key="8">
    <source>
        <dbReference type="Pfam" id="PF01266"/>
    </source>
</evidence>
<protein>
    <submittedName>
        <fullName evidence="10">D-aspartate oxidase-like isoform X1</fullName>
    </submittedName>
</protein>
<accession>A0A8B8CBK6</accession>
<feature type="binding site" evidence="7">
    <location>
        <position position="182"/>
    </location>
    <ligand>
        <name>FAD</name>
        <dbReference type="ChEBI" id="CHEBI:57692"/>
    </ligand>
</feature>
<dbReference type="AlphaFoldDB" id="A0A8B8CBK6"/>
<feature type="binding site" evidence="7">
    <location>
        <begin position="327"/>
        <end position="332"/>
    </location>
    <ligand>
        <name>FAD</name>
        <dbReference type="ChEBI" id="CHEBI:57692"/>
    </ligand>
</feature>
<dbReference type="GO" id="GO:0071949">
    <property type="term" value="F:FAD binding"/>
    <property type="evidence" value="ECO:0007669"/>
    <property type="project" value="InterPro"/>
</dbReference>
<reference evidence="10" key="1">
    <citation type="submission" date="2025-08" db="UniProtKB">
        <authorList>
            <consortium name="RefSeq"/>
        </authorList>
    </citation>
    <scope>IDENTIFICATION</scope>
    <source>
        <tissue evidence="10">Whole sample</tissue>
    </source>
</reference>
<feature type="binding site" evidence="7">
    <location>
        <position position="328"/>
    </location>
    <ligand>
        <name>D-dopa</name>
        <dbReference type="ChEBI" id="CHEBI:149689"/>
    </ligand>
</feature>
<dbReference type="InterPro" id="IPR023209">
    <property type="entry name" value="DAO"/>
</dbReference>
<dbReference type="RefSeq" id="XP_022313055.1">
    <property type="nucleotide sequence ID" value="XM_022457347.1"/>
</dbReference>
<evidence type="ECO:0000256" key="2">
    <source>
        <dbReference type="ARBA" id="ARBA00004253"/>
    </source>
</evidence>
<feature type="domain" description="FAD dependent oxidoreductase" evidence="8">
    <location>
        <begin position="23"/>
        <end position="340"/>
    </location>
</feature>
<dbReference type="Gene3D" id="3.40.50.720">
    <property type="entry name" value="NAD(P)-binding Rossmann-like Domain"/>
    <property type="match status" value="1"/>
</dbReference>
<dbReference type="Gene3D" id="3.30.9.10">
    <property type="entry name" value="D-Amino Acid Oxidase, subunit A, domain 2"/>
    <property type="match status" value="1"/>
</dbReference>
<evidence type="ECO:0000256" key="5">
    <source>
        <dbReference type="ARBA" id="ARBA00022827"/>
    </source>
</evidence>
<dbReference type="InterPro" id="IPR006181">
    <property type="entry name" value="D-amino_acid_oxidase_CS"/>
</dbReference>
<dbReference type="GO" id="GO:0005782">
    <property type="term" value="C:peroxisomal matrix"/>
    <property type="evidence" value="ECO:0007669"/>
    <property type="project" value="UniProtKB-SubCell"/>
</dbReference>
<keyword evidence="5 7" id="KW-0274">FAD</keyword>
<evidence type="ECO:0000313" key="9">
    <source>
        <dbReference type="Proteomes" id="UP000694844"/>
    </source>
</evidence>
<comment type="cofactor">
    <cofactor evidence="1 7">
        <name>FAD</name>
        <dbReference type="ChEBI" id="CHEBI:57692"/>
    </cofactor>
</comment>
<sequence length="356" mass="39906">MIFRLNVWRKNCYCYCEMSQKTRVCVIGAGVVGLSSAVRIQDELPHCDVTLLADRFSPDTTSDGSSGIWLLHLVGGVSQDLLRRWSGDTWDHLVSMATSPLAAQVGAQLVSGYSFFSEPQNPEWRTQVLGYRDLDRQEIDLLLPKAKFGVFYTTVMINVKAYLSWLMSRFKQNNGKVIRAKVDKLEQLMSKWKFDVIVNCTGIGARELTGDNDVIPIRGQVSRVKAPWIKHFMTYQESDEHCEKYIFPGADYVVLGGTGQRGDWNTSIDDVDRKKIWDGCLQMIPSLREAEVVQHWVGLRPHRSSGVRLETGKLPTGKTVVHNYGHGGSGVTLHWGCAGQVVKEIRAVTTSAVSRL</sequence>
<evidence type="ECO:0000313" key="10">
    <source>
        <dbReference type="RefSeq" id="XP_022313055.1"/>
    </source>
</evidence>
<gene>
    <name evidence="10" type="primary">LOC111118058</name>
</gene>
<dbReference type="PANTHER" id="PTHR11530:SF11">
    <property type="entry name" value="D-ASPARTATE OXIDASE"/>
    <property type="match status" value="1"/>
</dbReference>
<dbReference type="Pfam" id="PF01266">
    <property type="entry name" value="DAO"/>
    <property type="match status" value="1"/>
</dbReference>
<dbReference type="InterPro" id="IPR006076">
    <property type="entry name" value="FAD-dep_OxRdtase"/>
</dbReference>
<evidence type="ECO:0000256" key="4">
    <source>
        <dbReference type="ARBA" id="ARBA00022630"/>
    </source>
</evidence>
<evidence type="ECO:0000256" key="7">
    <source>
        <dbReference type="PIRSR" id="PIRSR000189-1"/>
    </source>
</evidence>
<comment type="similarity">
    <text evidence="3">Belongs to the DAMOX/DASOX family.</text>
</comment>
<dbReference type="PIRSF" id="PIRSF000189">
    <property type="entry name" value="D-aa_oxidase"/>
    <property type="match status" value="1"/>
</dbReference>
<dbReference type="PANTHER" id="PTHR11530">
    <property type="entry name" value="D-AMINO ACID OXIDASE"/>
    <property type="match status" value="1"/>
</dbReference>
<feature type="binding site" evidence="7">
    <location>
        <begin position="61"/>
        <end position="62"/>
    </location>
    <ligand>
        <name>FAD</name>
        <dbReference type="ChEBI" id="CHEBI:57692"/>
    </ligand>
</feature>
<evidence type="ECO:0000256" key="6">
    <source>
        <dbReference type="ARBA" id="ARBA00023002"/>
    </source>
</evidence>
<dbReference type="SUPFAM" id="SSF51971">
    <property type="entry name" value="Nucleotide-binding domain"/>
    <property type="match status" value="1"/>
</dbReference>
<feature type="binding site" evidence="7">
    <location>
        <begin position="54"/>
        <end position="55"/>
    </location>
    <ligand>
        <name>FAD</name>
        <dbReference type="ChEBI" id="CHEBI:57692"/>
    </ligand>
</feature>
<dbReference type="GO" id="GO:0003884">
    <property type="term" value="F:D-amino-acid oxidase activity"/>
    <property type="evidence" value="ECO:0007669"/>
    <property type="project" value="InterPro"/>
</dbReference>
<dbReference type="PROSITE" id="PS00677">
    <property type="entry name" value="DAO"/>
    <property type="match status" value="1"/>
</dbReference>
<dbReference type="SUPFAM" id="SSF54373">
    <property type="entry name" value="FAD-linked reductases, C-terminal domain"/>
    <property type="match status" value="1"/>
</dbReference>
<feature type="binding site" evidence="7">
    <location>
        <position position="245"/>
    </location>
    <ligand>
        <name>D-dopa</name>
        <dbReference type="ChEBI" id="CHEBI:149689"/>
    </ligand>
</feature>
<dbReference type="Proteomes" id="UP000694844">
    <property type="component" value="Chromosome 2"/>
</dbReference>
<dbReference type="GO" id="GO:0019478">
    <property type="term" value="P:D-amino acid catabolic process"/>
    <property type="evidence" value="ECO:0007669"/>
    <property type="project" value="TreeGrafter"/>
</dbReference>
<evidence type="ECO:0000256" key="1">
    <source>
        <dbReference type="ARBA" id="ARBA00001974"/>
    </source>
</evidence>
<proteinExistence type="inferred from homology"/>
<comment type="subcellular location">
    <subcellularLocation>
        <location evidence="2">Peroxisome matrix</location>
    </subcellularLocation>
</comment>
<keyword evidence="9" id="KW-1185">Reference proteome</keyword>